<accession>O16211</accession>
<reference evidence="2 3" key="1">
    <citation type="journal article" date="1998" name="Science">
        <title>Genome sequence of the nematode C. elegans: a platform for investigating biology.</title>
        <authorList>
            <consortium name="The C. elegans sequencing consortium"/>
            <person name="Sulson J.E."/>
            <person name="Waterston R."/>
        </authorList>
    </citation>
    <scope>NUCLEOTIDE SEQUENCE [LARGE SCALE GENOMIC DNA]</scope>
    <source>
        <strain evidence="2 3">Bristol N2</strain>
    </source>
</reference>
<dbReference type="RefSeq" id="NP_001364750.1">
    <property type="nucleotide sequence ID" value="NM_001377734.2"/>
</dbReference>
<feature type="domain" description="F-box" evidence="1">
    <location>
        <begin position="4"/>
        <end position="51"/>
    </location>
</feature>
<name>O16211_CAEEL</name>
<dbReference type="eggNOG" id="ENOG502TKTK">
    <property type="taxonomic scope" value="Eukaryota"/>
</dbReference>
<dbReference type="KEGG" id="cel:CELE_F29A7.2"/>
<dbReference type="InParanoid" id="O16211"/>
<dbReference type="PaxDb" id="6239-F29A7.2"/>
<dbReference type="InterPro" id="IPR001810">
    <property type="entry name" value="F-box_dom"/>
</dbReference>
<dbReference type="InterPro" id="IPR053222">
    <property type="entry name" value="Zygotic_Embryogenesis-Asso"/>
</dbReference>
<dbReference type="PIR" id="T31704">
    <property type="entry name" value="T31704"/>
</dbReference>
<dbReference type="PANTHER" id="PTHR22899:SF0">
    <property type="entry name" value="F-BOX ASSOCIATED DOMAIN-CONTAINING PROTEIN-RELATED"/>
    <property type="match status" value="1"/>
</dbReference>
<dbReference type="CTD" id="173619"/>
<dbReference type="AGR" id="WB:WBGene00017912"/>
<dbReference type="Bgee" id="WBGene00017912">
    <property type="expression patterns" value="Expressed in embryo and 3 other cell types or tissues"/>
</dbReference>
<dbReference type="InterPro" id="IPR012885">
    <property type="entry name" value="F-box_Sdz-33"/>
</dbReference>
<dbReference type="Pfam" id="PF00646">
    <property type="entry name" value="F-box"/>
    <property type="match status" value="1"/>
</dbReference>
<sequence>MTTSFPILRLPSKTIQDVIQNMPLCNLLSFSLCSRAAKSRVTQLKLNVQTIQVTVEKSLCLLIIKSPNNAKKYLTFYNTGPWNLQRCESVQTSDSEHGIKRVWLKEGFGFRDWIDHILEVFNCLGTPVFTVFRSANEGNCNNVCRALNDLKMNVELINCSENVEQSVVAMIRHKIMVIFRHADSPLMPNRKMLIQNFGLVFYVSVGSGRHFTLNDLLVMNTCHLHLTDSKLSSEDLNIFIKSMINTPDQLLEDVQFLQVSERPNWNMNVVLKGLPSTSPNDTYPVRGSFRIRQGDEWKLVMQWDLSDAKCYIGMQFV</sequence>
<dbReference type="FunCoup" id="O16211">
    <property type="interactions" value="813"/>
</dbReference>
<protein>
    <submittedName>
        <fullName evidence="2">F-box domain-containing protein</fullName>
    </submittedName>
</protein>
<dbReference type="PANTHER" id="PTHR22899">
    <property type="entry name" value="CYCLIN-RELATED F-BOX FAMILY"/>
    <property type="match status" value="1"/>
</dbReference>
<dbReference type="HOGENOM" id="CLU_028840_1_1_1"/>
<dbReference type="WormBase" id="F29A7.2">
    <property type="protein sequence ID" value="CE53814"/>
    <property type="gene ID" value="WBGene00017912"/>
    <property type="gene designation" value="fbxb-107"/>
</dbReference>
<organism evidence="2 3">
    <name type="scientific">Caenorhabditis elegans</name>
    <dbReference type="NCBI Taxonomy" id="6239"/>
    <lineage>
        <taxon>Eukaryota</taxon>
        <taxon>Metazoa</taxon>
        <taxon>Ecdysozoa</taxon>
        <taxon>Nematoda</taxon>
        <taxon>Chromadorea</taxon>
        <taxon>Rhabditida</taxon>
        <taxon>Rhabditina</taxon>
        <taxon>Rhabditomorpha</taxon>
        <taxon>Rhabditoidea</taxon>
        <taxon>Rhabditidae</taxon>
        <taxon>Peloderinae</taxon>
        <taxon>Caenorhabditis</taxon>
    </lineage>
</organism>
<keyword evidence="3" id="KW-1185">Reference proteome</keyword>
<dbReference type="GeneID" id="173619"/>
<proteinExistence type="predicted"/>
<evidence type="ECO:0000313" key="3">
    <source>
        <dbReference type="Proteomes" id="UP000001940"/>
    </source>
</evidence>
<dbReference type="PhylomeDB" id="O16211"/>
<dbReference type="OrthoDB" id="5891713at2759"/>
<evidence type="ECO:0000313" key="2">
    <source>
        <dbReference type="EMBL" id="CCD69016.2"/>
    </source>
</evidence>
<dbReference type="PROSITE" id="PS50181">
    <property type="entry name" value="FBOX"/>
    <property type="match status" value="1"/>
</dbReference>
<dbReference type="EMBL" id="BX284602">
    <property type="protein sequence ID" value="CCD69016.2"/>
    <property type="molecule type" value="Genomic_DNA"/>
</dbReference>
<dbReference type="STRING" id="6239.F29A7.2.1"/>
<dbReference type="AlphaFoldDB" id="O16211"/>
<dbReference type="Proteomes" id="UP000001940">
    <property type="component" value="Chromosome II"/>
</dbReference>
<dbReference type="Pfam" id="PF07735">
    <property type="entry name" value="FBA_2"/>
    <property type="match status" value="1"/>
</dbReference>
<evidence type="ECO:0000313" key="4">
    <source>
        <dbReference type="WormBase" id="F29A7.2"/>
    </source>
</evidence>
<dbReference type="UCSC" id="F29A7.2">
    <property type="organism name" value="c. elegans"/>
</dbReference>
<gene>
    <name evidence="2 4" type="primary">fbxb-107</name>
    <name evidence="2" type="ORF">CELE_F29A7.2</name>
    <name evidence="4" type="ORF">F29A7.2</name>
</gene>
<evidence type="ECO:0000259" key="1">
    <source>
        <dbReference type="PROSITE" id="PS50181"/>
    </source>
</evidence>